<keyword evidence="7" id="KW-1185">Reference proteome</keyword>
<proteinExistence type="predicted"/>
<evidence type="ECO:0000256" key="1">
    <source>
        <dbReference type="ARBA" id="ARBA00022598"/>
    </source>
</evidence>
<dbReference type="Gene3D" id="3.40.50.20">
    <property type="match status" value="1"/>
</dbReference>
<gene>
    <name evidence="6" type="ORF">DENIS_1893</name>
</gene>
<dbReference type="GO" id="GO:0046872">
    <property type="term" value="F:metal ion binding"/>
    <property type="evidence" value="ECO:0007669"/>
    <property type="project" value="InterPro"/>
</dbReference>
<sequence length="411" mass="46868">MKNNPYSVLVLDGQWRQALSVTRALGRRGVRVIVGDSSKIALARFSRYCAESVTYPEPVAHPDEFTAFLLDFVRHEKVDMVIPASEPTVELLARYKSAFEPFTCIPLADYDTVLKTLDKSLTFQAMAEAGISCPETWVIRDESEIGPLADTLPFPVIIKPRRATGSLGFRKVASKERFAEIYREVHRTFPFPIVQEFIPAGRGKYSVGIIFDRAGGVKAAFVHKYLRELPCDAGVGTFSCSVRDKTLTDYGIRVLRALSWYGIAEVELKVDPRDGLPKLMEVNPRFWGMSDIAIRSGMDLPWLLFSMAVLDDRTPCTEYREGQYLRWLLPGDILHYISNPDRREIAGDFFRFFDRNTEYYIFSEDDPMPILGVMIVSLIGVFINDEIRMLIKKLVRQFFGRVFRPGQRMAE</sequence>
<evidence type="ECO:0000256" key="2">
    <source>
        <dbReference type="ARBA" id="ARBA00022741"/>
    </source>
</evidence>
<keyword evidence="3 4" id="KW-0067">ATP-binding</keyword>
<dbReference type="Gene3D" id="3.30.470.20">
    <property type="entry name" value="ATP-grasp fold, B domain"/>
    <property type="match status" value="1"/>
</dbReference>
<dbReference type="PROSITE" id="PS50975">
    <property type="entry name" value="ATP_GRASP"/>
    <property type="match status" value="1"/>
</dbReference>
<keyword evidence="2 4" id="KW-0547">Nucleotide-binding</keyword>
<evidence type="ECO:0000313" key="6">
    <source>
        <dbReference type="EMBL" id="GBC60933.1"/>
    </source>
</evidence>
<dbReference type="PANTHER" id="PTHR43585">
    <property type="entry name" value="FUMIPYRROLE BIOSYNTHESIS PROTEIN C"/>
    <property type="match status" value="1"/>
</dbReference>
<dbReference type="GO" id="GO:0016874">
    <property type="term" value="F:ligase activity"/>
    <property type="evidence" value="ECO:0007669"/>
    <property type="project" value="UniProtKB-KW"/>
</dbReference>
<keyword evidence="1" id="KW-0436">Ligase</keyword>
<dbReference type="InterPro" id="IPR013815">
    <property type="entry name" value="ATP_grasp_subdomain_1"/>
</dbReference>
<dbReference type="AlphaFoldDB" id="A0A401FVF4"/>
<comment type="caution">
    <text evidence="6">The sequence shown here is derived from an EMBL/GenBank/DDBJ whole genome shotgun (WGS) entry which is preliminary data.</text>
</comment>
<protein>
    <recommendedName>
        <fullName evidence="5">ATP-grasp domain-containing protein</fullName>
    </recommendedName>
</protein>
<evidence type="ECO:0000256" key="3">
    <source>
        <dbReference type="ARBA" id="ARBA00022840"/>
    </source>
</evidence>
<dbReference type="InterPro" id="IPR052032">
    <property type="entry name" value="ATP-dep_AA_Ligase"/>
</dbReference>
<reference evidence="7" key="1">
    <citation type="submission" date="2017-11" db="EMBL/GenBank/DDBJ databases">
        <authorList>
            <person name="Watanabe M."/>
            <person name="Kojima H."/>
        </authorList>
    </citation>
    <scope>NUCLEOTIDE SEQUENCE [LARGE SCALE GENOMIC DNA]</scope>
    <source>
        <strain evidence="7">Tokyo 01</strain>
    </source>
</reference>
<dbReference type="Proteomes" id="UP000288096">
    <property type="component" value="Unassembled WGS sequence"/>
</dbReference>
<dbReference type="PANTHER" id="PTHR43585:SF2">
    <property type="entry name" value="ATP-GRASP ENZYME FSQD"/>
    <property type="match status" value="1"/>
</dbReference>
<dbReference type="Gene3D" id="3.30.1490.20">
    <property type="entry name" value="ATP-grasp fold, A domain"/>
    <property type="match status" value="1"/>
</dbReference>
<dbReference type="InterPro" id="IPR011761">
    <property type="entry name" value="ATP-grasp"/>
</dbReference>
<reference evidence="7" key="2">
    <citation type="submission" date="2019-01" db="EMBL/GenBank/DDBJ databases">
        <title>Genome sequence of Desulfonema ishimotonii strain Tokyo 01.</title>
        <authorList>
            <person name="Fukui M."/>
        </authorList>
    </citation>
    <scope>NUCLEOTIDE SEQUENCE [LARGE SCALE GENOMIC DNA]</scope>
    <source>
        <strain evidence="7">Tokyo 01</strain>
    </source>
</reference>
<evidence type="ECO:0000259" key="5">
    <source>
        <dbReference type="PROSITE" id="PS50975"/>
    </source>
</evidence>
<name>A0A401FVF4_9BACT</name>
<accession>A0A401FVF4</accession>
<organism evidence="6 7">
    <name type="scientific">Desulfonema ishimotonii</name>
    <dbReference type="NCBI Taxonomy" id="45657"/>
    <lineage>
        <taxon>Bacteria</taxon>
        <taxon>Pseudomonadati</taxon>
        <taxon>Thermodesulfobacteriota</taxon>
        <taxon>Desulfobacteria</taxon>
        <taxon>Desulfobacterales</taxon>
        <taxon>Desulfococcaceae</taxon>
        <taxon>Desulfonema</taxon>
    </lineage>
</organism>
<dbReference type="EMBL" id="BEXT01000001">
    <property type="protein sequence ID" value="GBC60933.1"/>
    <property type="molecule type" value="Genomic_DNA"/>
</dbReference>
<evidence type="ECO:0000256" key="4">
    <source>
        <dbReference type="PROSITE-ProRule" id="PRU00409"/>
    </source>
</evidence>
<dbReference type="Pfam" id="PF02655">
    <property type="entry name" value="ATP-grasp_3"/>
    <property type="match status" value="1"/>
</dbReference>
<dbReference type="SUPFAM" id="SSF56059">
    <property type="entry name" value="Glutathione synthetase ATP-binding domain-like"/>
    <property type="match status" value="1"/>
</dbReference>
<dbReference type="GO" id="GO:0005524">
    <property type="term" value="F:ATP binding"/>
    <property type="evidence" value="ECO:0007669"/>
    <property type="project" value="UniProtKB-UniRule"/>
</dbReference>
<feature type="domain" description="ATP-grasp" evidence="5">
    <location>
        <begin position="123"/>
        <end position="309"/>
    </location>
</feature>
<evidence type="ECO:0000313" key="7">
    <source>
        <dbReference type="Proteomes" id="UP000288096"/>
    </source>
</evidence>
<dbReference type="InterPro" id="IPR003806">
    <property type="entry name" value="ATP-grasp_PylC-type"/>
</dbReference>